<dbReference type="GO" id="GO:0047499">
    <property type="term" value="F:calcium-independent phospholipase A2 activity"/>
    <property type="evidence" value="ECO:0007669"/>
    <property type="project" value="InterPro"/>
</dbReference>
<evidence type="ECO:0000256" key="4">
    <source>
        <dbReference type="ARBA" id="ARBA00023098"/>
    </source>
</evidence>
<dbReference type="InterPro" id="IPR016024">
    <property type="entry name" value="ARM-type_fold"/>
</dbReference>
<name>A0A915PB86_9BILA</name>
<proteinExistence type="predicted"/>
<feature type="repeat" description="ARM" evidence="5">
    <location>
        <begin position="543"/>
        <end position="585"/>
    </location>
</feature>
<dbReference type="GO" id="GO:0016042">
    <property type="term" value="P:lipid catabolic process"/>
    <property type="evidence" value="ECO:0007669"/>
    <property type="project" value="UniProtKB-UniRule"/>
</dbReference>
<dbReference type="WBParaSite" id="scf7180000424407.g13005">
    <property type="protein sequence ID" value="scf7180000424407.g13005"/>
    <property type="gene ID" value="scf7180000424407.g13005"/>
</dbReference>
<dbReference type="GO" id="GO:0005739">
    <property type="term" value="C:mitochondrion"/>
    <property type="evidence" value="ECO:0007669"/>
    <property type="project" value="TreeGrafter"/>
</dbReference>
<accession>A0A915PB86</accession>
<dbReference type="AlphaFoldDB" id="A0A915PB86"/>
<dbReference type="Pfam" id="PF01734">
    <property type="entry name" value="Patatin"/>
    <property type="match status" value="1"/>
</dbReference>
<keyword evidence="1" id="KW-0677">Repeat</keyword>
<dbReference type="InterPro" id="IPR047148">
    <property type="entry name" value="PLPL9"/>
</dbReference>
<keyword evidence="4 6" id="KW-0443">Lipid metabolism</keyword>
<keyword evidence="3" id="KW-0040">ANK repeat</keyword>
<feature type="short sequence motif" description="GXGXXG" evidence="6">
    <location>
        <begin position="172"/>
        <end position="177"/>
    </location>
</feature>
<evidence type="ECO:0000313" key="8">
    <source>
        <dbReference type="Proteomes" id="UP000887560"/>
    </source>
</evidence>
<dbReference type="SUPFAM" id="SSF48371">
    <property type="entry name" value="ARM repeat"/>
    <property type="match status" value="1"/>
</dbReference>
<dbReference type="InterPro" id="IPR002641">
    <property type="entry name" value="PNPLA_dom"/>
</dbReference>
<sequence>MVFCCCSGSCCSINCCEDKNGHSIPRLTKFEEKNLSMEEQLMLAIKRSSLRSIVNCYIKGVNANAVIDPANGENPLHLAVRVSFSTNLATVQAVLLLFANEQMLTGRNNNGDQPLQLAGSYSSRIRKYIQLFIEIHCKKDKEDSDDEGENEEEKLQNNAETTKPPILLSLDGGGIKGLVLIRVLLIIERNLGKDLWPLIDWVAGTSTGAILACALAKGKSLTDCQKLYLQLKNIVFRGSRPYNPAVLERILIQTLSTDFISSIEKPKLLLTSAKMNIAPPSLVLFRSYQLPEELTKGEDKMEEMGYVDRNVTTIWKAARCSSAAPTYFPPFDDIYVDGGVICNNPTMELLTEFVKLRPYFKLPNPHCVISIGTGTPPSKSLTIHRSFIWRLLQRVSRNTEFMRNMAQGLVEQITESNRRPVMHCSAFCAALGVPFFRFSPRLSDDVRINEVDDACILKMLWDVEVAMYAARKDVDKLIAASLYFRKKLAACQEPPEELVETIILELINCLRRPSNELQLNASWALTNLACGSRQETHRIIASGGIDALVHVASTTVGEIRDQAIWALGNLAADCASCRQQVRASGLLALLIVMLEMPDYQAHDPRKIVIWCLANLLRGGMNDIELDSVGRLLSSLHVTLSLYDTGEILCDAVWCIAYLIDHATIEGERIDLLFAQPGLAASIVNLLKSDSLRALTGALRTVGNIITGTDEQTTAILDLGVLEDLSDLVNSNVHQISRECLWILSNIAAGTSEHVTRLFSVDGMAQSVFQLAYDQSPRKRKEAYWVVVNAMMGAPPSLYEYLMSGGLAQILVQLLEENLDAALLERTLNTMQHSLQDRSRNRLYTIALFRRVGLVEQIAKIAFNNSTLNEVDPASNLAATILQQHFGIHIGRVEGGGNIRGVGRRNEENEEDIVGQNVRCVYEESVELASAASTSRKVNQNSSEERKSILVRIKRMDETCDKK</sequence>
<dbReference type="InterPro" id="IPR016035">
    <property type="entry name" value="Acyl_Trfase/lysoPLipase"/>
</dbReference>
<dbReference type="GO" id="GO:0052816">
    <property type="term" value="F:long-chain fatty acyl-CoA hydrolase activity"/>
    <property type="evidence" value="ECO:0007669"/>
    <property type="project" value="TreeGrafter"/>
</dbReference>
<evidence type="ECO:0000256" key="6">
    <source>
        <dbReference type="PROSITE-ProRule" id="PRU01161"/>
    </source>
</evidence>
<organism evidence="8 9">
    <name type="scientific">Meloidogyne floridensis</name>
    <dbReference type="NCBI Taxonomy" id="298350"/>
    <lineage>
        <taxon>Eukaryota</taxon>
        <taxon>Metazoa</taxon>
        <taxon>Ecdysozoa</taxon>
        <taxon>Nematoda</taxon>
        <taxon>Chromadorea</taxon>
        <taxon>Rhabditida</taxon>
        <taxon>Tylenchina</taxon>
        <taxon>Tylenchomorpha</taxon>
        <taxon>Tylenchoidea</taxon>
        <taxon>Meloidogynidae</taxon>
        <taxon>Meloidogyninae</taxon>
        <taxon>Meloidogyne</taxon>
    </lineage>
</organism>
<protein>
    <submittedName>
        <fullName evidence="9">PNPLA domain-containing protein</fullName>
    </submittedName>
</protein>
<dbReference type="PANTHER" id="PTHR24139">
    <property type="entry name" value="CALCIUM-INDEPENDENT PHOSPHOLIPASE A2"/>
    <property type="match status" value="1"/>
</dbReference>
<dbReference type="PROSITE" id="PS51635">
    <property type="entry name" value="PNPLA"/>
    <property type="match status" value="1"/>
</dbReference>
<evidence type="ECO:0000256" key="3">
    <source>
        <dbReference type="ARBA" id="ARBA00023043"/>
    </source>
</evidence>
<dbReference type="Gene3D" id="1.25.40.950">
    <property type="match status" value="1"/>
</dbReference>
<dbReference type="PROSITE" id="PS50176">
    <property type="entry name" value="ARM_REPEAT"/>
    <property type="match status" value="1"/>
</dbReference>
<dbReference type="InterPro" id="IPR000225">
    <property type="entry name" value="Armadillo"/>
</dbReference>
<dbReference type="SUPFAM" id="SSF52151">
    <property type="entry name" value="FabD/lysophospholipase-like"/>
    <property type="match status" value="1"/>
</dbReference>
<keyword evidence="2 6" id="KW-0378">Hydrolase</keyword>
<dbReference type="GO" id="GO:2000304">
    <property type="term" value="P:positive regulation of ceramide biosynthetic process"/>
    <property type="evidence" value="ECO:0007669"/>
    <property type="project" value="TreeGrafter"/>
</dbReference>
<dbReference type="InterPro" id="IPR011989">
    <property type="entry name" value="ARM-like"/>
</dbReference>
<evidence type="ECO:0000256" key="2">
    <source>
        <dbReference type="ARBA" id="ARBA00022801"/>
    </source>
</evidence>
<dbReference type="PANTHER" id="PTHR24139:SF34">
    <property type="entry name" value="85_88 KDA CALCIUM-INDEPENDENT PHOSPHOLIPASE A2"/>
    <property type="match status" value="1"/>
</dbReference>
<feature type="short sequence motif" description="GXSXG" evidence="6">
    <location>
        <begin position="204"/>
        <end position="208"/>
    </location>
</feature>
<dbReference type="Proteomes" id="UP000887560">
    <property type="component" value="Unplaced"/>
</dbReference>
<reference evidence="9" key="1">
    <citation type="submission" date="2022-11" db="UniProtKB">
        <authorList>
            <consortium name="WormBaseParasite"/>
        </authorList>
    </citation>
    <scope>IDENTIFICATION</scope>
</reference>
<evidence type="ECO:0000259" key="7">
    <source>
        <dbReference type="PROSITE" id="PS51635"/>
    </source>
</evidence>
<evidence type="ECO:0000256" key="1">
    <source>
        <dbReference type="ARBA" id="ARBA00022737"/>
    </source>
</evidence>
<keyword evidence="6" id="KW-0442">Lipid degradation</keyword>
<dbReference type="SMART" id="SM00185">
    <property type="entry name" value="ARM"/>
    <property type="match status" value="5"/>
</dbReference>
<dbReference type="Gene3D" id="1.25.10.10">
    <property type="entry name" value="Leucine-rich Repeat Variant"/>
    <property type="match status" value="1"/>
</dbReference>
<feature type="active site" description="Nucleophile" evidence="6">
    <location>
        <position position="206"/>
    </location>
</feature>
<evidence type="ECO:0000256" key="5">
    <source>
        <dbReference type="PROSITE-ProRule" id="PRU00259"/>
    </source>
</evidence>
<keyword evidence="8" id="KW-1185">Reference proteome</keyword>
<evidence type="ECO:0000313" key="9">
    <source>
        <dbReference type="WBParaSite" id="scf7180000424407.g13005"/>
    </source>
</evidence>
<dbReference type="Gene3D" id="3.40.1090.10">
    <property type="entry name" value="Cytosolic phospholipase A2 catalytic domain"/>
    <property type="match status" value="1"/>
</dbReference>
<feature type="domain" description="PNPLA" evidence="7">
    <location>
        <begin position="168"/>
        <end position="350"/>
    </location>
</feature>
<dbReference type="Pfam" id="PF00514">
    <property type="entry name" value="Arm"/>
    <property type="match status" value="1"/>
</dbReference>
<feature type="short sequence motif" description="DGA/G" evidence="6">
    <location>
        <begin position="337"/>
        <end position="339"/>
    </location>
</feature>
<feature type="active site" description="Proton acceptor" evidence="6">
    <location>
        <position position="337"/>
    </location>
</feature>